<evidence type="ECO:0000256" key="5">
    <source>
        <dbReference type="RuleBase" id="RU003801"/>
    </source>
</evidence>
<dbReference type="GO" id="GO:0016746">
    <property type="term" value="F:acyltransferase activity"/>
    <property type="evidence" value="ECO:0007669"/>
    <property type="project" value="UniProtKB-KW"/>
</dbReference>
<gene>
    <name evidence="7" type="primary">CAT2_1</name>
    <name evidence="7" type="ORF">HK099_003814</name>
</gene>
<dbReference type="Pfam" id="PF00755">
    <property type="entry name" value="Carn_acyltransf"/>
    <property type="match status" value="1"/>
</dbReference>
<dbReference type="PROSITE" id="PS00440">
    <property type="entry name" value="ACYLTRANSF_C_2"/>
    <property type="match status" value="1"/>
</dbReference>
<dbReference type="AlphaFoldDB" id="A0AAD5U2U0"/>
<keyword evidence="3 5" id="KW-0012">Acyltransferase</keyword>
<keyword evidence="2 5" id="KW-0808">Transferase</keyword>
<name>A0AAD5U2U0_9FUNG</name>
<dbReference type="InterPro" id="IPR000542">
    <property type="entry name" value="Carn_acyl_trans"/>
</dbReference>
<comment type="similarity">
    <text evidence="1 5">Belongs to the carnitine/choline acetyltransferase family.</text>
</comment>
<accession>A0AAD5U2U0</accession>
<dbReference type="PROSITE" id="PS00439">
    <property type="entry name" value="ACYLTRANSF_C_1"/>
    <property type="match status" value="1"/>
</dbReference>
<organism evidence="7 8">
    <name type="scientific">Clydaea vesicula</name>
    <dbReference type="NCBI Taxonomy" id="447962"/>
    <lineage>
        <taxon>Eukaryota</taxon>
        <taxon>Fungi</taxon>
        <taxon>Fungi incertae sedis</taxon>
        <taxon>Chytridiomycota</taxon>
        <taxon>Chytridiomycota incertae sedis</taxon>
        <taxon>Chytridiomycetes</taxon>
        <taxon>Lobulomycetales</taxon>
        <taxon>Lobulomycetaceae</taxon>
        <taxon>Clydaea</taxon>
    </lineage>
</organism>
<proteinExistence type="inferred from homology"/>
<dbReference type="InterPro" id="IPR039551">
    <property type="entry name" value="Cho/carn_acyl_trans"/>
</dbReference>
<dbReference type="PANTHER" id="PTHR22589">
    <property type="entry name" value="CARNITINE O-ACYLTRANSFERASE"/>
    <property type="match status" value="1"/>
</dbReference>
<dbReference type="PANTHER" id="PTHR22589:SF107">
    <property type="entry name" value="CHOLINE_CARNITINE ACYLTRANSFERASE DOMAIN-CONTAINING PROTEIN"/>
    <property type="match status" value="1"/>
</dbReference>
<dbReference type="Gene3D" id="3.30.559.10">
    <property type="entry name" value="Chloramphenicol acetyltransferase-like domain"/>
    <property type="match status" value="1"/>
</dbReference>
<dbReference type="Gene3D" id="3.30.559.70">
    <property type="entry name" value="Choline/Carnitine o-acyltransferase, domain 2"/>
    <property type="match status" value="1"/>
</dbReference>
<evidence type="ECO:0000313" key="7">
    <source>
        <dbReference type="EMBL" id="KAJ3221036.1"/>
    </source>
</evidence>
<evidence type="ECO:0000256" key="2">
    <source>
        <dbReference type="ARBA" id="ARBA00022679"/>
    </source>
</evidence>
<evidence type="ECO:0000256" key="1">
    <source>
        <dbReference type="ARBA" id="ARBA00005232"/>
    </source>
</evidence>
<dbReference type="Proteomes" id="UP001211065">
    <property type="component" value="Unassembled WGS sequence"/>
</dbReference>
<reference evidence="7" key="1">
    <citation type="submission" date="2020-05" db="EMBL/GenBank/DDBJ databases">
        <title>Phylogenomic resolution of chytrid fungi.</title>
        <authorList>
            <person name="Stajich J.E."/>
            <person name="Amses K."/>
            <person name="Simmons R."/>
            <person name="Seto K."/>
            <person name="Myers J."/>
            <person name="Bonds A."/>
            <person name="Quandt C.A."/>
            <person name="Barry K."/>
            <person name="Liu P."/>
            <person name="Grigoriev I."/>
            <person name="Longcore J.E."/>
            <person name="James T.Y."/>
        </authorList>
    </citation>
    <scope>NUCLEOTIDE SEQUENCE</scope>
    <source>
        <strain evidence="7">JEL0476</strain>
    </source>
</reference>
<protein>
    <submittedName>
        <fullName evidence="7">Carnitine O-acetyltransferase mitochondrial</fullName>
    </submittedName>
</protein>
<feature type="domain" description="Choline/carnitine acyltransferase" evidence="6">
    <location>
        <begin position="34"/>
        <end position="587"/>
    </location>
</feature>
<dbReference type="SUPFAM" id="SSF52777">
    <property type="entry name" value="CoA-dependent acyltransferases"/>
    <property type="match status" value="2"/>
</dbReference>
<sequence length="659" mass="75633">MLRSFNKFSTIKRNFYATNKNYITFDNQVNLPKLPIPQIADTAHRYLESTKPLLSPQKFEETSKLVQKFTEKGGLGEKLQNRLIDYAATRPNSWLEEIWLNKAYLEWREPSLINVNWWCNFLDSPVHDKLLLKKPPPSGVLSNFQIERAAGLITNLLNFKHLIETETLPPDVAKNVPFCMNQYRYLFHTCRIPQPKCDKLVVNPGATHIIVMLKNQMFKVQVYGKGCSRVSTAEITRQLLAVGKEGLISTEPPIGLLTAAHRDTWTKAYNYLSKSPSHAKNLKLIQDAIFVLCLDDHSTKNNPDHTHLQFFHNFNAENRWFDKSLQFIVASNGKAGVNGEHSPVDAVIPGRLFDYLIQNEPAVDPENVTESLLPPPELLKWRETTEELTDLINEAKTTVKKLINETESVLLHYRVYGGRYIKEIAETSPDSFMQLVLQVAWLRLHKEPTAVYETSSTRAFLHGRTETGRSLSNESLEFAKSFGNDDILYDEQRKLFRNAIQKHLETMKLCAAGKGIDRHLLGLRCMLQGDEAKDSLFSDEAFVKSIPGNRFYGGFGPVVPEGYGVNYAIDKDVIKLSISGKKNTKTKKNAPDVYQFRAMIERTLTDFMILFPKRSSIWGMDWKNLHEEERKEEVYFKSMAKASEDYLKRKTNLEKKYLQ</sequence>
<feature type="active site" description="Proton acceptor" evidence="4">
    <location>
        <position position="341"/>
    </location>
</feature>
<dbReference type="InterPro" id="IPR023213">
    <property type="entry name" value="CAT-like_dom_sf"/>
</dbReference>
<dbReference type="EMBL" id="JADGJW010000256">
    <property type="protein sequence ID" value="KAJ3221036.1"/>
    <property type="molecule type" value="Genomic_DNA"/>
</dbReference>
<dbReference type="InterPro" id="IPR042231">
    <property type="entry name" value="Cho/carn_acyl_trans_2"/>
</dbReference>
<evidence type="ECO:0000259" key="6">
    <source>
        <dbReference type="Pfam" id="PF00755"/>
    </source>
</evidence>
<evidence type="ECO:0000256" key="4">
    <source>
        <dbReference type="PIRSR" id="PIRSR600542-1"/>
    </source>
</evidence>
<evidence type="ECO:0000313" key="8">
    <source>
        <dbReference type="Proteomes" id="UP001211065"/>
    </source>
</evidence>
<keyword evidence="8" id="KW-1185">Reference proteome</keyword>
<comment type="caution">
    <text evidence="7">The sequence shown here is derived from an EMBL/GenBank/DDBJ whole genome shotgun (WGS) entry which is preliminary data.</text>
</comment>
<evidence type="ECO:0000256" key="3">
    <source>
        <dbReference type="ARBA" id="ARBA00023315"/>
    </source>
</evidence>